<name>A0ABT0IBN4_9ACTN</name>
<dbReference type="InterPro" id="IPR036388">
    <property type="entry name" value="WH-like_DNA-bd_sf"/>
</dbReference>
<dbReference type="PANTHER" id="PTHR43133">
    <property type="entry name" value="RNA POLYMERASE ECF-TYPE SIGMA FACTO"/>
    <property type="match status" value="1"/>
</dbReference>
<dbReference type="InterPro" id="IPR039425">
    <property type="entry name" value="RNA_pol_sigma-70-like"/>
</dbReference>
<dbReference type="RefSeq" id="WP_248634376.1">
    <property type="nucleotide sequence ID" value="NZ_JALPTH010000013.1"/>
</dbReference>
<dbReference type="InterPro" id="IPR013249">
    <property type="entry name" value="RNA_pol_sigma70_r4_t2"/>
</dbReference>
<keyword evidence="3" id="KW-0731">Sigma factor</keyword>
<evidence type="ECO:0000256" key="5">
    <source>
        <dbReference type="ARBA" id="ARBA00023163"/>
    </source>
</evidence>
<comment type="caution">
    <text evidence="7">The sequence shown here is derived from an EMBL/GenBank/DDBJ whole genome shotgun (WGS) entry which is preliminary data.</text>
</comment>
<dbReference type="InterPro" id="IPR013324">
    <property type="entry name" value="RNA_pol_sigma_r3/r4-like"/>
</dbReference>
<dbReference type="Proteomes" id="UP001522868">
    <property type="component" value="Unassembled WGS sequence"/>
</dbReference>
<protein>
    <submittedName>
        <fullName evidence="7">Sigma-70 family RNA polymerase sigma factor</fullName>
    </submittedName>
</protein>
<dbReference type="InterPro" id="IPR013325">
    <property type="entry name" value="RNA_pol_sigma_r2"/>
</dbReference>
<comment type="similarity">
    <text evidence="1">Belongs to the sigma-70 factor family. ECF subfamily.</text>
</comment>
<dbReference type="EMBL" id="JALPTH010000013">
    <property type="protein sequence ID" value="MCK8678734.1"/>
    <property type="molecule type" value="Genomic_DNA"/>
</dbReference>
<evidence type="ECO:0000256" key="4">
    <source>
        <dbReference type="ARBA" id="ARBA00023125"/>
    </source>
</evidence>
<dbReference type="Pfam" id="PF08281">
    <property type="entry name" value="Sigma70_r4_2"/>
    <property type="match status" value="1"/>
</dbReference>
<evidence type="ECO:0000256" key="1">
    <source>
        <dbReference type="ARBA" id="ARBA00010641"/>
    </source>
</evidence>
<organism evidence="7 8">
    <name type="scientific">Streptomyces lichenis</name>
    <dbReference type="NCBI Taxonomy" id="2306967"/>
    <lineage>
        <taxon>Bacteria</taxon>
        <taxon>Bacillati</taxon>
        <taxon>Actinomycetota</taxon>
        <taxon>Actinomycetes</taxon>
        <taxon>Kitasatosporales</taxon>
        <taxon>Streptomycetaceae</taxon>
        <taxon>Streptomyces</taxon>
    </lineage>
</organism>
<evidence type="ECO:0000256" key="3">
    <source>
        <dbReference type="ARBA" id="ARBA00023082"/>
    </source>
</evidence>
<evidence type="ECO:0000313" key="7">
    <source>
        <dbReference type="EMBL" id="MCK8678734.1"/>
    </source>
</evidence>
<dbReference type="InterPro" id="IPR014284">
    <property type="entry name" value="RNA_pol_sigma-70_dom"/>
</dbReference>
<dbReference type="Gene3D" id="1.10.10.10">
    <property type="entry name" value="Winged helix-like DNA-binding domain superfamily/Winged helix DNA-binding domain"/>
    <property type="match status" value="1"/>
</dbReference>
<feature type="domain" description="RNA polymerase sigma factor 70 region 4 type 2" evidence="6">
    <location>
        <begin position="102"/>
        <end position="149"/>
    </location>
</feature>
<gene>
    <name evidence="7" type="ORF">M1O15_15320</name>
</gene>
<evidence type="ECO:0000313" key="8">
    <source>
        <dbReference type="Proteomes" id="UP001522868"/>
    </source>
</evidence>
<dbReference type="SUPFAM" id="SSF88946">
    <property type="entry name" value="Sigma2 domain of RNA polymerase sigma factors"/>
    <property type="match status" value="1"/>
</dbReference>
<proteinExistence type="inferred from homology"/>
<dbReference type="Gene3D" id="1.10.1740.10">
    <property type="match status" value="1"/>
</dbReference>
<sequence length="158" mass="17347">MADDDAYEVFFEEQYPRVAAMLIAYRGFAPEIAEEAAAEAMIRLYERWHTVRSPRAWVRTVAFRVAVGLAVNRPDGLPEWEVADGRPAEELEAALLALAAGTAAAKLPPRQREVMELALADLSPAEIAETLGSTPEQVRGNLAHARRAMRTLMGSEEG</sequence>
<keyword evidence="5" id="KW-0804">Transcription</keyword>
<dbReference type="NCBIfam" id="TIGR02937">
    <property type="entry name" value="sigma70-ECF"/>
    <property type="match status" value="1"/>
</dbReference>
<evidence type="ECO:0000259" key="6">
    <source>
        <dbReference type="Pfam" id="PF08281"/>
    </source>
</evidence>
<keyword evidence="8" id="KW-1185">Reference proteome</keyword>
<accession>A0ABT0IBN4</accession>
<dbReference type="SUPFAM" id="SSF88659">
    <property type="entry name" value="Sigma3 and sigma4 domains of RNA polymerase sigma factors"/>
    <property type="match status" value="1"/>
</dbReference>
<keyword evidence="4" id="KW-0238">DNA-binding</keyword>
<keyword evidence="2" id="KW-0805">Transcription regulation</keyword>
<reference evidence="7 8" key="1">
    <citation type="submission" date="2022-04" db="EMBL/GenBank/DDBJ databases">
        <title>Streptomyces sp. nov. LCR6-01 isolated from Lichen of Dirinaria sp.</title>
        <authorList>
            <person name="Kanchanasin P."/>
            <person name="Tanasupawat S."/>
            <person name="Phongsopitanun W."/>
        </authorList>
    </citation>
    <scope>NUCLEOTIDE SEQUENCE [LARGE SCALE GENOMIC DNA]</scope>
    <source>
        <strain evidence="7 8">LCR6-01</strain>
    </source>
</reference>
<dbReference type="PANTHER" id="PTHR43133:SF8">
    <property type="entry name" value="RNA POLYMERASE SIGMA FACTOR HI_1459-RELATED"/>
    <property type="match status" value="1"/>
</dbReference>
<evidence type="ECO:0000256" key="2">
    <source>
        <dbReference type="ARBA" id="ARBA00023015"/>
    </source>
</evidence>